<keyword evidence="3" id="KW-1185">Reference proteome</keyword>
<reference evidence="2 3" key="1">
    <citation type="submission" date="2024-02" db="EMBL/GenBank/DDBJ databases">
        <authorList>
            <person name="Vignale AGUSTIN F."/>
            <person name="Sosa J E."/>
            <person name="Modenutti C."/>
        </authorList>
    </citation>
    <scope>NUCLEOTIDE SEQUENCE [LARGE SCALE GENOMIC DNA]</scope>
</reference>
<feature type="region of interest" description="Disordered" evidence="1">
    <location>
        <begin position="1"/>
        <end position="21"/>
    </location>
</feature>
<dbReference type="Proteomes" id="UP001642360">
    <property type="component" value="Unassembled WGS sequence"/>
</dbReference>
<gene>
    <name evidence="2" type="ORF">ILEXP_LOCUS36955</name>
</gene>
<comment type="caution">
    <text evidence="2">The sequence shown here is derived from an EMBL/GenBank/DDBJ whole genome shotgun (WGS) entry which is preliminary data.</text>
</comment>
<proteinExistence type="predicted"/>
<organism evidence="2 3">
    <name type="scientific">Ilex paraguariensis</name>
    <name type="common">yerba mate</name>
    <dbReference type="NCBI Taxonomy" id="185542"/>
    <lineage>
        <taxon>Eukaryota</taxon>
        <taxon>Viridiplantae</taxon>
        <taxon>Streptophyta</taxon>
        <taxon>Embryophyta</taxon>
        <taxon>Tracheophyta</taxon>
        <taxon>Spermatophyta</taxon>
        <taxon>Magnoliopsida</taxon>
        <taxon>eudicotyledons</taxon>
        <taxon>Gunneridae</taxon>
        <taxon>Pentapetalae</taxon>
        <taxon>asterids</taxon>
        <taxon>campanulids</taxon>
        <taxon>Aquifoliales</taxon>
        <taxon>Aquifoliaceae</taxon>
        <taxon>Ilex</taxon>
    </lineage>
</organism>
<dbReference type="EMBL" id="CAUOFW020004891">
    <property type="protein sequence ID" value="CAK9167672.1"/>
    <property type="molecule type" value="Genomic_DNA"/>
</dbReference>
<sequence>MRESNNSEISKTMETQTHNTNTLPWSSATNWTVSHGDLDTAITFESSSDYATDSETVGSTWKSPLVLRSPSPDSGPCEIKICFTQKHEIRQIYVRSTARVYEIYYTPPLWGGDKYLCTVRCGAAARDEKLLYAIATENAAPAYLKGSSDELAEEKSTGEGDIGTNEDDWVEVKVPDSSLLENGINSLPNKTNDYKGRSIQVFYEATAEITDADPCIALTLRLLSLQKQGCVHVDEIYGFADPVESSDAENQTVQVGNSTGSSLMAMLVPTLLQLSKSGVSQKLDKHALDTIEEHKKPEIGSRATDATDAVNEIPQDTKFSIAEHQEMKLQEVNEATAEPDKFQCPTQVSGRDRKDDYADKNDFLCGQVERVLEQLVSRVSRIEDLCLRFEENMLKPMNSMEARLQRVEHQLELLAKNAQPSGLQTGTRFSAPAFSCTESNSSSYYNDGTDYPPCGASGLEQKDFPSEKLATDNTSVSANAPQFLPSLVVTAPEFSCEDEVNNDVLEPSKDSLLEQPKPSLSIDDALAAALAGFLSMSTPQPLKLTETPTFTSYEFSNEEIGNNKPSTYTHTLTVKAPEFTSDDDGNDVSSEYTQAVPATAPESVSENCNDGKVLPPIIENENLEVPSNSCETDENECIHGFASTSKFAVSTQCAEGRIRNYEEVSFDGHLYEGVNGCCCPPPQVKIDLAETNDALITEETCGREASYGVTNVTICERSNGQDPLCQTQDSINISLENAAASRGCVAGDGSHGETLQNVFKSASASSVVDFEIPILEVEFSSSEISSTDSPLEVLLKGVAESNIEPPCVQKSSDDPVIGEQDNLIFVEDGEHMGPSTSNHLSVDLDSYDVSSVSSILDGILRDPLTCSNHCNQEMIASLI</sequence>
<name>A0ABC8TE15_9AQUA</name>
<dbReference type="PANTHER" id="PTHR37261">
    <property type="entry name" value="40S RIBOSOMAL PROTEIN S27"/>
    <property type="match status" value="1"/>
</dbReference>
<dbReference type="PANTHER" id="PTHR37261:SF1">
    <property type="entry name" value="40S RIBOSOMAL PROTEIN S27"/>
    <property type="match status" value="1"/>
</dbReference>
<evidence type="ECO:0000256" key="1">
    <source>
        <dbReference type="SAM" id="MobiDB-lite"/>
    </source>
</evidence>
<evidence type="ECO:0000313" key="3">
    <source>
        <dbReference type="Proteomes" id="UP001642360"/>
    </source>
</evidence>
<evidence type="ECO:0000313" key="2">
    <source>
        <dbReference type="EMBL" id="CAK9167672.1"/>
    </source>
</evidence>
<dbReference type="AlphaFoldDB" id="A0ABC8TE15"/>
<accession>A0ABC8TE15</accession>
<protein>
    <submittedName>
        <fullName evidence="2">Uncharacterized protein</fullName>
    </submittedName>
</protein>